<evidence type="ECO:0000256" key="5">
    <source>
        <dbReference type="ARBA" id="ARBA00023239"/>
    </source>
</evidence>
<keyword evidence="4 6" id="KW-0368">Histidine biosynthesis</keyword>
<accession>A0A5C5E9X1</accession>
<evidence type="ECO:0000256" key="7">
    <source>
        <dbReference type="RuleBase" id="RU000599"/>
    </source>
</evidence>
<dbReference type="Proteomes" id="UP000313395">
    <property type="component" value="Unassembled WGS sequence"/>
</dbReference>
<dbReference type="NCBIfam" id="NF002114">
    <property type="entry name" value="PRK00951.2-4"/>
    <property type="match status" value="1"/>
</dbReference>
<protein>
    <recommendedName>
        <fullName evidence="2 6">Imidazoleglycerol-phosphate dehydratase</fullName>
        <shortName evidence="6">IGPD</shortName>
        <ecNumber evidence="6 7">4.2.1.19</ecNumber>
    </recommendedName>
</protein>
<gene>
    <name evidence="6 9" type="primary">hisB</name>
    <name evidence="9" type="ORF">FHK04_08950</name>
    <name evidence="8" type="ORF">FHK04_13480</name>
</gene>
<comment type="caution">
    <text evidence="9">The sequence shown here is derived from an EMBL/GenBank/DDBJ whole genome shotgun (WGS) entry which is preliminary data.</text>
</comment>
<dbReference type="PROSITE" id="PS00954">
    <property type="entry name" value="IGP_DEHYDRATASE_1"/>
    <property type="match status" value="1"/>
</dbReference>
<dbReference type="NCBIfam" id="NF002107">
    <property type="entry name" value="PRK00951.1-2"/>
    <property type="match status" value="1"/>
</dbReference>
<keyword evidence="10" id="KW-1185">Reference proteome</keyword>
<dbReference type="FunFam" id="3.30.230.40:FF:000001">
    <property type="entry name" value="Imidazoleglycerol-phosphate dehydratase HisB"/>
    <property type="match status" value="1"/>
</dbReference>
<comment type="catalytic activity">
    <reaction evidence="6 7">
        <text>D-erythro-1-(imidazol-4-yl)glycerol 3-phosphate = 3-(imidazol-4-yl)-2-oxopropyl phosphate + H2O</text>
        <dbReference type="Rhea" id="RHEA:11040"/>
        <dbReference type="ChEBI" id="CHEBI:15377"/>
        <dbReference type="ChEBI" id="CHEBI:57766"/>
        <dbReference type="ChEBI" id="CHEBI:58278"/>
        <dbReference type="EC" id="4.2.1.19"/>
    </reaction>
</comment>
<dbReference type="GO" id="GO:0000105">
    <property type="term" value="P:L-histidine biosynthetic process"/>
    <property type="evidence" value="ECO:0007669"/>
    <property type="project" value="UniProtKB-UniRule"/>
</dbReference>
<dbReference type="GO" id="GO:0004424">
    <property type="term" value="F:imidazoleglycerol-phosphate dehydratase activity"/>
    <property type="evidence" value="ECO:0007669"/>
    <property type="project" value="UniProtKB-UniRule"/>
</dbReference>
<evidence type="ECO:0000256" key="6">
    <source>
        <dbReference type="HAMAP-Rule" id="MF_00076"/>
    </source>
</evidence>
<dbReference type="FunFam" id="3.30.230.40:FF:000003">
    <property type="entry name" value="Imidazoleglycerol-phosphate dehydratase HisB"/>
    <property type="match status" value="1"/>
</dbReference>
<dbReference type="SUPFAM" id="SSF54211">
    <property type="entry name" value="Ribosomal protein S5 domain 2-like"/>
    <property type="match status" value="2"/>
</dbReference>
<keyword evidence="5 6" id="KW-0456">Lyase</keyword>
<organism evidence="9 10">
    <name type="scientific">Trichococcus shcherbakoviae subsp. psychrophilus</name>
    <dbReference type="NCBI Taxonomy" id="2585775"/>
    <lineage>
        <taxon>Bacteria</taxon>
        <taxon>Bacillati</taxon>
        <taxon>Bacillota</taxon>
        <taxon>Bacilli</taxon>
        <taxon>Lactobacillales</taxon>
        <taxon>Carnobacteriaceae</taxon>
        <taxon>Trichococcus</taxon>
    </lineage>
</organism>
<dbReference type="GO" id="GO:0005737">
    <property type="term" value="C:cytoplasm"/>
    <property type="evidence" value="ECO:0007669"/>
    <property type="project" value="UniProtKB-SubCell"/>
</dbReference>
<name>A0A5C5E9X1_9LACT</name>
<evidence type="ECO:0000313" key="10">
    <source>
        <dbReference type="Proteomes" id="UP000313395"/>
    </source>
</evidence>
<evidence type="ECO:0000256" key="2">
    <source>
        <dbReference type="ARBA" id="ARBA00016664"/>
    </source>
</evidence>
<dbReference type="InterPro" id="IPR038494">
    <property type="entry name" value="IGPD_sf"/>
</dbReference>
<dbReference type="RefSeq" id="WP_140186262.1">
    <property type="nucleotide sequence ID" value="NZ_VENO01000002.1"/>
</dbReference>
<dbReference type="Pfam" id="PF00475">
    <property type="entry name" value="IGPD"/>
    <property type="match status" value="1"/>
</dbReference>
<comment type="subcellular location">
    <subcellularLocation>
        <location evidence="6 7">Cytoplasm</location>
    </subcellularLocation>
</comment>
<dbReference type="PROSITE" id="PS00955">
    <property type="entry name" value="IGP_DEHYDRATASE_2"/>
    <property type="match status" value="1"/>
</dbReference>
<dbReference type="PANTHER" id="PTHR23133:SF2">
    <property type="entry name" value="IMIDAZOLEGLYCEROL-PHOSPHATE DEHYDRATASE"/>
    <property type="match status" value="1"/>
</dbReference>
<dbReference type="CDD" id="cd07914">
    <property type="entry name" value="IGPD"/>
    <property type="match status" value="1"/>
</dbReference>
<evidence type="ECO:0000256" key="3">
    <source>
        <dbReference type="ARBA" id="ARBA00022605"/>
    </source>
</evidence>
<dbReference type="AlphaFoldDB" id="A0A5C5E9X1"/>
<dbReference type="NCBIfam" id="NF002111">
    <property type="entry name" value="PRK00951.2-1"/>
    <property type="match status" value="1"/>
</dbReference>
<evidence type="ECO:0000313" key="9">
    <source>
        <dbReference type="EMBL" id="TNV69600.1"/>
    </source>
</evidence>
<comment type="similarity">
    <text evidence="6 7">Belongs to the imidazoleglycerol-phosphate dehydratase family.</text>
</comment>
<dbReference type="InterPro" id="IPR020565">
    <property type="entry name" value="ImidazoleglycerP_deHydtase_CS"/>
</dbReference>
<evidence type="ECO:0000313" key="8">
    <source>
        <dbReference type="EMBL" id="TNV67893.1"/>
    </source>
</evidence>
<keyword evidence="6" id="KW-0963">Cytoplasm</keyword>
<dbReference type="EMBL" id="VENO01000006">
    <property type="protein sequence ID" value="TNV67893.1"/>
    <property type="molecule type" value="Genomic_DNA"/>
</dbReference>
<keyword evidence="3 6" id="KW-0028">Amino-acid biosynthesis</keyword>
<comment type="pathway">
    <text evidence="1 6 7">Amino-acid biosynthesis; L-histidine biosynthesis; L-histidine from 5-phospho-alpha-D-ribose 1-diphosphate: step 6/9.</text>
</comment>
<dbReference type="Gene3D" id="3.30.230.40">
    <property type="entry name" value="Imidazole glycerol phosphate dehydratase, domain 1"/>
    <property type="match status" value="2"/>
</dbReference>
<dbReference type="EC" id="4.2.1.19" evidence="6 7"/>
<reference evidence="9 10" key="1">
    <citation type="submission" date="2019-06" db="EMBL/GenBank/DDBJ databases">
        <title>Description Trichococcus psychrophilus sp. nov., isolated from a cold spring, by genomic and phenotypic analyses.</title>
        <authorList>
            <person name="Zakharyuk A."/>
        </authorList>
    </citation>
    <scope>NUCLEOTIDE SEQUENCE [LARGE SCALE GENOMIC DNA]</scope>
    <source>
        <strain evidence="9 10">SKBG</strain>
    </source>
</reference>
<proteinExistence type="inferred from homology"/>
<dbReference type="HAMAP" id="MF_00076">
    <property type="entry name" value="HisB"/>
    <property type="match status" value="1"/>
</dbReference>
<evidence type="ECO:0000256" key="1">
    <source>
        <dbReference type="ARBA" id="ARBA00005047"/>
    </source>
</evidence>
<dbReference type="InterPro" id="IPR000807">
    <property type="entry name" value="ImidazoleglycerolP_deHydtase"/>
</dbReference>
<dbReference type="EMBL" id="VENO01000002">
    <property type="protein sequence ID" value="TNV69600.1"/>
    <property type="molecule type" value="Genomic_DNA"/>
</dbReference>
<dbReference type="InterPro" id="IPR020568">
    <property type="entry name" value="Ribosomal_Su5_D2-typ_SF"/>
</dbReference>
<dbReference type="PANTHER" id="PTHR23133">
    <property type="entry name" value="IMIDAZOLEGLYCEROL-PHOSPHATE DEHYDRATASE HIS7"/>
    <property type="match status" value="1"/>
</dbReference>
<evidence type="ECO:0000256" key="4">
    <source>
        <dbReference type="ARBA" id="ARBA00023102"/>
    </source>
</evidence>
<dbReference type="UniPathway" id="UPA00031">
    <property type="reaction ID" value="UER00011"/>
</dbReference>
<sequence length="197" mass="21740">MERTAVSVSKERITKETKIAITLKRGLEPSVINTGVGFLNHMLDLFAFHGHFVLDVQVDGDTDVDDHHTTEDVGIVLGQLLAELGQDKGAINRYGSAYVPMDETLARSVIDISGRPYLSFNAAFSKEKVGSFDVELVEEFFHGLVINARYTVHIDLIRGGNTHHEIEAIFKAFAQSLRIAMADSDVQRLPSSKGVIE</sequence>